<keyword evidence="5 6" id="KW-0472">Membrane</keyword>
<dbReference type="InterPro" id="IPR005829">
    <property type="entry name" value="Sugar_transporter_CS"/>
</dbReference>
<dbReference type="PANTHER" id="PTHR43124:SF3">
    <property type="entry name" value="CHLORAMPHENICOL EFFLUX PUMP RV0191"/>
    <property type="match status" value="1"/>
</dbReference>
<sequence>MVVAPILNGIGEELSIRTARLADLLTVYPAVVGIFALVAGPISDRVGRRRVLIWGSGIMTGALLLHGIAWDYWSLMSFRAMAGVGGGVLSGAAVALVGDFFPSKKRGWANGWMMTGLAVGQIVGIPAGTLLAGAFGFRMPFMVLAGVSALAVLSVVLWVPFIDPAGERLSLGSAIRGYGALLKRSDAAIASLAFVAVCFSIASFVSYLPAWLETDFGFTP</sequence>
<dbReference type="KEGG" id="epa:114575904"/>
<evidence type="ECO:0000256" key="4">
    <source>
        <dbReference type="ARBA" id="ARBA00022989"/>
    </source>
</evidence>
<organism evidence="8 9">
    <name type="scientific">Exaiptasia diaphana</name>
    <name type="common">Tropical sea anemone</name>
    <name type="synonym">Aiptasia pulchella</name>
    <dbReference type="NCBI Taxonomy" id="2652724"/>
    <lineage>
        <taxon>Eukaryota</taxon>
        <taxon>Metazoa</taxon>
        <taxon>Cnidaria</taxon>
        <taxon>Anthozoa</taxon>
        <taxon>Hexacorallia</taxon>
        <taxon>Actiniaria</taxon>
        <taxon>Aiptasiidae</taxon>
        <taxon>Exaiptasia</taxon>
    </lineage>
</organism>
<dbReference type="InterPro" id="IPR011701">
    <property type="entry name" value="MFS"/>
</dbReference>
<evidence type="ECO:0000313" key="9">
    <source>
        <dbReference type="Proteomes" id="UP000887567"/>
    </source>
</evidence>
<feature type="transmembrane region" description="Helical" evidence="6">
    <location>
        <begin position="51"/>
        <end position="70"/>
    </location>
</feature>
<feature type="transmembrane region" description="Helical" evidence="6">
    <location>
        <begin position="76"/>
        <end position="101"/>
    </location>
</feature>
<protein>
    <recommendedName>
        <fullName evidence="7">Major facilitator superfamily (MFS) profile domain-containing protein</fullName>
    </recommendedName>
</protein>
<dbReference type="PROSITE" id="PS50850">
    <property type="entry name" value="MFS"/>
    <property type="match status" value="1"/>
</dbReference>
<dbReference type="PANTHER" id="PTHR43124">
    <property type="entry name" value="PURINE EFFLUX PUMP PBUE"/>
    <property type="match status" value="1"/>
</dbReference>
<evidence type="ECO:0000313" key="8">
    <source>
        <dbReference type="EnsemblMetazoa" id="XP_028517427.1"/>
    </source>
</evidence>
<feature type="transmembrane region" description="Helical" evidence="6">
    <location>
        <begin position="20"/>
        <end position="39"/>
    </location>
</feature>
<keyword evidence="2" id="KW-1003">Cell membrane</keyword>
<evidence type="ECO:0000256" key="6">
    <source>
        <dbReference type="SAM" id="Phobius"/>
    </source>
</evidence>
<evidence type="ECO:0000256" key="5">
    <source>
        <dbReference type="ARBA" id="ARBA00023136"/>
    </source>
</evidence>
<dbReference type="InterPro" id="IPR020846">
    <property type="entry name" value="MFS_dom"/>
</dbReference>
<dbReference type="Pfam" id="PF07690">
    <property type="entry name" value="MFS_1"/>
    <property type="match status" value="1"/>
</dbReference>
<dbReference type="GO" id="GO:0022857">
    <property type="term" value="F:transmembrane transporter activity"/>
    <property type="evidence" value="ECO:0007669"/>
    <property type="project" value="InterPro"/>
</dbReference>
<feature type="domain" description="Major facilitator superfamily (MFS) profile" evidence="7">
    <location>
        <begin position="1"/>
        <end position="220"/>
    </location>
</feature>
<accession>A0A913YSD8</accession>
<keyword evidence="4 6" id="KW-1133">Transmembrane helix</keyword>
<feature type="transmembrane region" description="Helical" evidence="6">
    <location>
        <begin position="113"/>
        <end position="135"/>
    </location>
</feature>
<dbReference type="EnsemblMetazoa" id="XM_028661626.1">
    <property type="protein sequence ID" value="XP_028517427.1"/>
    <property type="gene ID" value="LOC114575904"/>
</dbReference>
<feature type="transmembrane region" description="Helical" evidence="6">
    <location>
        <begin position="187"/>
        <end position="212"/>
    </location>
</feature>
<comment type="subcellular location">
    <subcellularLocation>
        <location evidence="1">Cell membrane</location>
        <topology evidence="1">Multi-pass membrane protein</topology>
    </subcellularLocation>
</comment>
<dbReference type="GeneID" id="114575904"/>
<evidence type="ECO:0000259" key="7">
    <source>
        <dbReference type="PROSITE" id="PS50850"/>
    </source>
</evidence>
<dbReference type="OMA" id="FTICHPF"/>
<dbReference type="AlphaFoldDB" id="A0A913YSD8"/>
<proteinExistence type="predicted"/>
<feature type="transmembrane region" description="Helical" evidence="6">
    <location>
        <begin position="141"/>
        <end position="166"/>
    </location>
</feature>
<dbReference type="Proteomes" id="UP000887567">
    <property type="component" value="Unplaced"/>
</dbReference>
<evidence type="ECO:0000256" key="3">
    <source>
        <dbReference type="ARBA" id="ARBA00022692"/>
    </source>
</evidence>
<dbReference type="InterPro" id="IPR050189">
    <property type="entry name" value="MFS_Efflux_Transporters"/>
</dbReference>
<dbReference type="PROSITE" id="PS00216">
    <property type="entry name" value="SUGAR_TRANSPORT_1"/>
    <property type="match status" value="1"/>
</dbReference>
<dbReference type="SUPFAM" id="SSF103473">
    <property type="entry name" value="MFS general substrate transporter"/>
    <property type="match status" value="1"/>
</dbReference>
<reference evidence="8" key="1">
    <citation type="submission" date="2022-11" db="UniProtKB">
        <authorList>
            <consortium name="EnsemblMetazoa"/>
        </authorList>
    </citation>
    <scope>IDENTIFICATION</scope>
</reference>
<keyword evidence="3 6" id="KW-0812">Transmembrane</keyword>
<dbReference type="OrthoDB" id="440553at2759"/>
<dbReference type="Gene3D" id="1.20.1720.10">
    <property type="entry name" value="Multidrug resistance protein D"/>
    <property type="match status" value="1"/>
</dbReference>
<evidence type="ECO:0000256" key="1">
    <source>
        <dbReference type="ARBA" id="ARBA00004651"/>
    </source>
</evidence>
<keyword evidence="9" id="KW-1185">Reference proteome</keyword>
<name>A0A913YSD8_EXADI</name>
<dbReference type="GO" id="GO:0005886">
    <property type="term" value="C:plasma membrane"/>
    <property type="evidence" value="ECO:0007669"/>
    <property type="project" value="UniProtKB-SubCell"/>
</dbReference>
<dbReference type="RefSeq" id="XP_028517427.1">
    <property type="nucleotide sequence ID" value="XM_028661626.1"/>
</dbReference>
<evidence type="ECO:0000256" key="2">
    <source>
        <dbReference type="ARBA" id="ARBA00022475"/>
    </source>
</evidence>
<dbReference type="InterPro" id="IPR036259">
    <property type="entry name" value="MFS_trans_sf"/>
</dbReference>